<dbReference type="SUPFAM" id="SSF55961">
    <property type="entry name" value="Bet v1-like"/>
    <property type="match status" value="1"/>
</dbReference>
<protein>
    <submittedName>
        <fullName evidence="1">SRPBCC family protein</fullName>
    </submittedName>
</protein>
<gene>
    <name evidence="1" type="ORF">GCM10009640_16970</name>
</gene>
<dbReference type="EMBL" id="BAAAKK010000004">
    <property type="protein sequence ID" value="GAA1423124.1"/>
    <property type="molecule type" value="Genomic_DNA"/>
</dbReference>
<organism evidence="1 2">
    <name type="scientific">Agrococcus citreus</name>
    <dbReference type="NCBI Taxonomy" id="84643"/>
    <lineage>
        <taxon>Bacteria</taxon>
        <taxon>Bacillati</taxon>
        <taxon>Actinomycetota</taxon>
        <taxon>Actinomycetes</taxon>
        <taxon>Micrococcales</taxon>
        <taxon>Microbacteriaceae</taxon>
        <taxon>Agrococcus</taxon>
    </lineage>
</organism>
<name>A0ABP4JJE7_9MICO</name>
<accession>A0ABP4JJE7</accession>
<evidence type="ECO:0000313" key="2">
    <source>
        <dbReference type="Proteomes" id="UP001501266"/>
    </source>
</evidence>
<keyword evidence="2" id="KW-1185">Reference proteome</keyword>
<dbReference type="Proteomes" id="UP001501266">
    <property type="component" value="Unassembled WGS sequence"/>
</dbReference>
<evidence type="ECO:0000313" key="1">
    <source>
        <dbReference type="EMBL" id="GAA1423124.1"/>
    </source>
</evidence>
<dbReference type="Gene3D" id="3.30.530.20">
    <property type="match status" value="1"/>
</dbReference>
<sequence length="152" mass="16671">MHTVGMRAHYRFDHSWHVDASPDAVLALLEDVRGYGAWWPSVRVTGGSLAAEHRTADLEVRAPLGYRLRIALTERERSPSELRAAIGGDLEGWCSWRVAPEGAGTRVDFAQEVEARQPLLRAASPLLHGAFAHQHGAVMRAAERGLCTALRG</sequence>
<dbReference type="InterPro" id="IPR023393">
    <property type="entry name" value="START-like_dom_sf"/>
</dbReference>
<dbReference type="InterPro" id="IPR019587">
    <property type="entry name" value="Polyketide_cyclase/dehydratase"/>
</dbReference>
<reference evidence="2" key="1">
    <citation type="journal article" date="2019" name="Int. J. Syst. Evol. Microbiol.">
        <title>The Global Catalogue of Microorganisms (GCM) 10K type strain sequencing project: providing services to taxonomists for standard genome sequencing and annotation.</title>
        <authorList>
            <consortium name="The Broad Institute Genomics Platform"/>
            <consortium name="The Broad Institute Genome Sequencing Center for Infectious Disease"/>
            <person name="Wu L."/>
            <person name="Ma J."/>
        </authorList>
    </citation>
    <scope>NUCLEOTIDE SEQUENCE [LARGE SCALE GENOMIC DNA]</scope>
    <source>
        <strain evidence="2">JCM 12398</strain>
    </source>
</reference>
<comment type="caution">
    <text evidence="1">The sequence shown here is derived from an EMBL/GenBank/DDBJ whole genome shotgun (WGS) entry which is preliminary data.</text>
</comment>
<dbReference type="Pfam" id="PF10604">
    <property type="entry name" value="Polyketide_cyc2"/>
    <property type="match status" value="1"/>
</dbReference>
<proteinExistence type="predicted"/>